<keyword evidence="5" id="KW-0732">Signal</keyword>
<evidence type="ECO:0000256" key="2">
    <source>
        <dbReference type="ARBA" id="ARBA00022801"/>
    </source>
</evidence>
<dbReference type="PANTHER" id="PTHR10272">
    <property type="entry name" value="PLATELET-ACTIVATING FACTOR ACETYLHYDROLASE"/>
    <property type="match status" value="1"/>
</dbReference>
<dbReference type="PANTHER" id="PTHR10272:SF14">
    <property type="entry name" value="PAF ACETYLHYDROLASE FAMILY PROTEIN"/>
    <property type="match status" value="1"/>
</dbReference>
<accession>A0ABR1SCW8</accession>
<evidence type="ECO:0000313" key="7">
    <source>
        <dbReference type="Proteomes" id="UP001444661"/>
    </source>
</evidence>
<sequence length="390" mass="42205">MQLRLILPFISLAGALLLPNPSGPHPVSMVVESLTDKSRPDPYAPSGSPHPRRVMTSLFLPTNSTAVRSEVRTVPYMTPLVAADYGLLATSIGLPNSTFASFEVNTTHVLAGRRCSNGDRINSQVQTPRLPLVIFSPGFGQSRLLYGIMARSMASEGYAVVTIDHPYDASIVEFPDGSFVRNANISTDDDAALEQVIKVRSADVSFVIDQLKDSAVFRRAYDQHKIAIDFDRIVMYGHSLGGATAATVMLSDPRILGGVDLDGRFFNPVLESGLDRPLLLLGRQDHSSEDPTWPALYAKLRGARVEMSVKGAIHASFTDYPFIVDTLKLPKDTAEQVAGSVSGQRMDAVVKGVLVAFCEFVFGNKTAPEILQPGPGPVPELTVVQADLRK</sequence>
<proteinExistence type="predicted"/>
<dbReference type="Pfam" id="PF03403">
    <property type="entry name" value="PAF-AH_p_II"/>
    <property type="match status" value="2"/>
</dbReference>
<dbReference type="InterPro" id="IPR029058">
    <property type="entry name" value="AB_hydrolase_fold"/>
</dbReference>
<comment type="caution">
    <text evidence="6">The sequence shown here is derived from an EMBL/GenBank/DDBJ whole genome shotgun (WGS) entry which is preliminary data.</text>
</comment>
<feature type="chain" id="PRO_5045715392" description="1-alkyl-2-acetylglycerophosphocholine esterase" evidence="5">
    <location>
        <begin position="16"/>
        <end position="390"/>
    </location>
</feature>
<keyword evidence="2" id="KW-0378">Hydrolase</keyword>
<evidence type="ECO:0000256" key="5">
    <source>
        <dbReference type="SAM" id="SignalP"/>
    </source>
</evidence>
<name>A0ABR1SCW8_9PEZI</name>
<evidence type="ECO:0000313" key="6">
    <source>
        <dbReference type="EMBL" id="KAK8029687.1"/>
    </source>
</evidence>
<organism evidence="6 7">
    <name type="scientific">Apiospora rasikravindrae</name>
    <dbReference type="NCBI Taxonomy" id="990691"/>
    <lineage>
        <taxon>Eukaryota</taxon>
        <taxon>Fungi</taxon>
        <taxon>Dikarya</taxon>
        <taxon>Ascomycota</taxon>
        <taxon>Pezizomycotina</taxon>
        <taxon>Sordariomycetes</taxon>
        <taxon>Xylariomycetidae</taxon>
        <taxon>Amphisphaeriales</taxon>
        <taxon>Apiosporaceae</taxon>
        <taxon>Apiospora</taxon>
    </lineage>
</organism>
<evidence type="ECO:0000256" key="1">
    <source>
        <dbReference type="ARBA" id="ARBA00013201"/>
    </source>
</evidence>
<reference evidence="6 7" key="1">
    <citation type="submission" date="2023-01" db="EMBL/GenBank/DDBJ databases">
        <title>Analysis of 21 Apiospora genomes using comparative genomics revels a genus with tremendous synthesis potential of carbohydrate active enzymes and secondary metabolites.</title>
        <authorList>
            <person name="Sorensen T."/>
        </authorList>
    </citation>
    <scope>NUCLEOTIDE SEQUENCE [LARGE SCALE GENOMIC DNA]</scope>
    <source>
        <strain evidence="6 7">CBS 33761</strain>
    </source>
</reference>
<dbReference type="SUPFAM" id="SSF53474">
    <property type="entry name" value="alpha/beta-Hydrolases"/>
    <property type="match status" value="1"/>
</dbReference>
<keyword evidence="3" id="KW-0442">Lipid degradation</keyword>
<evidence type="ECO:0000256" key="3">
    <source>
        <dbReference type="ARBA" id="ARBA00022963"/>
    </source>
</evidence>
<feature type="signal peptide" evidence="5">
    <location>
        <begin position="1"/>
        <end position="15"/>
    </location>
</feature>
<keyword evidence="4" id="KW-0443">Lipid metabolism</keyword>
<gene>
    <name evidence="6" type="ORF">PG993_010978</name>
</gene>
<dbReference type="Proteomes" id="UP001444661">
    <property type="component" value="Unassembled WGS sequence"/>
</dbReference>
<protein>
    <recommendedName>
        <fullName evidence="1">1-alkyl-2-acetylglycerophosphocholine esterase</fullName>
        <ecNumber evidence="1">3.1.1.47</ecNumber>
    </recommendedName>
</protein>
<dbReference type="EMBL" id="JAQQWK010000010">
    <property type="protein sequence ID" value="KAK8029687.1"/>
    <property type="molecule type" value="Genomic_DNA"/>
</dbReference>
<dbReference type="Gene3D" id="3.40.50.1820">
    <property type="entry name" value="alpha/beta hydrolase"/>
    <property type="match status" value="1"/>
</dbReference>
<evidence type="ECO:0000256" key="4">
    <source>
        <dbReference type="ARBA" id="ARBA00023098"/>
    </source>
</evidence>
<dbReference type="EC" id="3.1.1.47" evidence="1"/>
<keyword evidence="7" id="KW-1185">Reference proteome</keyword>